<name>A0A250J8W3_9BACT</name>
<dbReference type="InterPro" id="IPR021488">
    <property type="entry name" value="DUF3142"/>
</dbReference>
<evidence type="ECO:0000313" key="1">
    <source>
        <dbReference type="EMBL" id="ATB39998.1"/>
    </source>
</evidence>
<protein>
    <recommendedName>
        <fullName evidence="3">DUF3142 domain-containing protein</fullName>
    </recommendedName>
</protein>
<gene>
    <name evidence="1" type="ORF">CYFUS_005446</name>
</gene>
<reference evidence="1 2" key="1">
    <citation type="submission" date="2017-06" db="EMBL/GenBank/DDBJ databases">
        <title>Sequencing and comparative analysis of myxobacterial genomes.</title>
        <authorList>
            <person name="Rupp O."/>
            <person name="Goesmann A."/>
            <person name="Sogaard-Andersen L."/>
        </authorList>
    </citation>
    <scope>NUCLEOTIDE SEQUENCE [LARGE SCALE GENOMIC DNA]</scope>
    <source>
        <strain evidence="1 2">DSM 52655</strain>
    </source>
</reference>
<accession>A0A250J8W3</accession>
<dbReference type="RefSeq" id="WP_232536835.1">
    <property type="nucleotide sequence ID" value="NZ_CP022098.1"/>
</dbReference>
<evidence type="ECO:0000313" key="2">
    <source>
        <dbReference type="Proteomes" id="UP000217257"/>
    </source>
</evidence>
<dbReference type="Pfam" id="PF11340">
    <property type="entry name" value="DUF3142"/>
    <property type="match status" value="1"/>
</dbReference>
<dbReference type="KEGG" id="cfus:CYFUS_005446"/>
<dbReference type="Proteomes" id="UP000217257">
    <property type="component" value="Chromosome"/>
</dbReference>
<dbReference type="AlphaFoldDB" id="A0A250J8W3"/>
<dbReference type="EMBL" id="CP022098">
    <property type="protein sequence ID" value="ATB39998.1"/>
    <property type="molecule type" value="Genomic_DNA"/>
</dbReference>
<organism evidence="1 2">
    <name type="scientific">Cystobacter fuscus</name>
    <dbReference type="NCBI Taxonomy" id="43"/>
    <lineage>
        <taxon>Bacteria</taxon>
        <taxon>Pseudomonadati</taxon>
        <taxon>Myxococcota</taxon>
        <taxon>Myxococcia</taxon>
        <taxon>Myxococcales</taxon>
        <taxon>Cystobacterineae</taxon>
        <taxon>Archangiaceae</taxon>
        <taxon>Cystobacter</taxon>
    </lineage>
</organism>
<evidence type="ECO:0008006" key="3">
    <source>
        <dbReference type="Google" id="ProtNLM"/>
    </source>
</evidence>
<proteinExistence type="predicted"/>
<sequence length="385" mass="41449">MGLSSSGVGEGPTVSSIQRRRGVYWGVLLLLVGAMACSRPEPRPLVHEAYVWQRDWSPALSQALTDAPRELGTLRVLARERSGTQRAPVDIAVDVDALARSGREVVAVMRVEGTAPLEGVSLQEVAVLARAWRARGVRVRGIEIDHDCATAALAGYADWLERERVVLGNELSLSITALPTWSGSSALPRLASLPDDVVLQVHAVRAPTLFTAEQARGFVEAWARVTDRPFQVALPTYRVRLRDGTPLSAEPREVARFLAALRERPVAGVSGLVWFRLGHQGDTEAWSLPTLTAVVRGEPLAPRFLPRLVDAGGGTLDIVLENTGHVDAEAPTRLSLSGRLEVLDGVAGYSARGTSLVARTPPRLRAGEHRVIGFVRGSEVALALP</sequence>